<organism evidence="2">
    <name type="scientific">uncultured Desulfobacteraceae bacterium</name>
    <dbReference type="NCBI Taxonomy" id="218296"/>
    <lineage>
        <taxon>Bacteria</taxon>
        <taxon>Pseudomonadati</taxon>
        <taxon>Thermodesulfobacteriota</taxon>
        <taxon>Desulfobacteria</taxon>
        <taxon>Desulfobacterales</taxon>
        <taxon>Desulfobacteraceae</taxon>
        <taxon>environmental samples</taxon>
    </lineage>
</organism>
<dbReference type="PANTHER" id="PTHR47485">
    <property type="entry name" value="THYLAKOID LUMENAL 17.4 KDA PROTEIN, CHLOROPLASTIC"/>
    <property type="match status" value="1"/>
</dbReference>
<evidence type="ECO:0008006" key="3">
    <source>
        <dbReference type="Google" id="ProtNLM"/>
    </source>
</evidence>
<keyword evidence="1" id="KW-0677">Repeat</keyword>
<dbReference type="PANTHER" id="PTHR47485:SF1">
    <property type="entry name" value="THYLAKOID LUMENAL 17.4 KDA PROTEIN, CHLOROPLASTIC"/>
    <property type="match status" value="1"/>
</dbReference>
<evidence type="ECO:0000256" key="1">
    <source>
        <dbReference type="ARBA" id="ARBA00022737"/>
    </source>
</evidence>
<protein>
    <recommendedName>
        <fullName evidence="3">Pentapeptide repeat-containing protein</fullName>
    </recommendedName>
</protein>
<dbReference type="Gene3D" id="2.160.20.80">
    <property type="entry name" value="E3 ubiquitin-protein ligase SopA"/>
    <property type="match status" value="1"/>
</dbReference>
<proteinExistence type="predicted"/>
<reference evidence="2" key="1">
    <citation type="submission" date="2019-01" db="EMBL/GenBank/DDBJ databases">
        <authorList>
            <consortium name="Genoscope - CEA"/>
            <person name="William W."/>
        </authorList>
    </citation>
    <scope>NUCLEOTIDE SEQUENCE</scope>
    <source>
        <strain evidence="2">CR-1</strain>
    </source>
</reference>
<accession>A0A484HG67</accession>
<sequence>MNSSLPDFCGETDDEVMDILKILFDDTSEIPDWGKKYFWCLDGFNGLHLSNKVLNGAVFTDSELNSAEFINSDLRSADFSRATLKGADFSGANLEGAFFYKTELEGAYFDNANLISTNFVEADLTDASFNKANLEDTLIDSAIIKGTNFTDADFTEATFCRNILGESEFADLKKRRGAILVLPDESEDVTAKNQENAERYVPENKLITLKDGIFSGANFKNATLDDIQKNDATILGGRNIPK</sequence>
<gene>
    <name evidence="2" type="ORF">EPICR_160026</name>
</gene>
<dbReference type="InterPro" id="IPR001646">
    <property type="entry name" value="5peptide_repeat"/>
</dbReference>
<dbReference type="AlphaFoldDB" id="A0A484HG67"/>
<dbReference type="SUPFAM" id="SSF141571">
    <property type="entry name" value="Pentapeptide repeat-like"/>
    <property type="match status" value="1"/>
</dbReference>
<dbReference type="EMBL" id="CAACVI010000008">
    <property type="protein sequence ID" value="VEN73364.1"/>
    <property type="molecule type" value="Genomic_DNA"/>
</dbReference>
<name>A0A484HG67_9BACT</name>
<dbReference type="Pfam" id="PF00805">
    <property type="entry name" value="Pentapeptide"/>
    <property type="match status" value="2"/>
</dbReference>
<evidence type="ECO:0000313" key="2">
    <source>
        <dbReference type="EMBL" id="VEN73364.1"/>
    </source>
</evidence>